<evidence type="ECO:0000313" key="4">
    <source>
        <dbReference type="Proteomes" id="UP000660861"/>
    </source>
</evidence>
<keyword evidence="2" id="KW-0472">Membrane</keyword>
<feature type="compositionally biased region" description="Basic and acidic residues" evidence="1">
    <location>
        <begin position="103"/>
        <end position="127"/>
    </location>
</feature>
<keyword evidence="2" id="KW-0812">Transmembrane</keyword>
<feature type="transmembrane region" description="Helical" evidence="2">
    <location>
        <begin position="24"/>
        <end position="41"/>
    </location>
</feature>
<evidence type="ECO:0000256" key="2">
    <source>
        <dbReference type="SAM" id="Phobius"/>
    </source>
</evidence>
<name>A0A926ECA2_9FIRM</name>
<gene>
    <name evidence="3" type="ORF">H8709_02045</name>
</gene>
<dbReference type="AlphaFoldDB" id="A0A926ECA2"/>
<proteinExistence type="predicted"/>
<feature type="region of interest" description="Disordered" evidence="1">
    <location>
        <begin position="101"/>
        <end position="127"/>
    </location>
</feature>
<evidence type="ECO:0000256" key="1">
    <source>
        <dbReference type="SAM" id="MobiDB-lite"/>
    </source>
</evidence>
<dbReference type="RefSeq" id="WP_262396699.1">
    <property type="nucleotide sequence ID" value="NZ_JACRTC010000001.1"/>
</dbReference>
<organism evidence="3 4">
    <name type="scientific">Zongyangia hominis</name>
    <dbReference type="NCBI Taxonomy" id="2763677"/>
    <lineage>
        <taxon>Bacteria</taxon>
        <taxon>Bacillati</taxon>
        <taxon>Bacillota</taxon>
        <taxon>Clostridia</taxon>
        <taxon>Eubacteriales</taxon>
        <taxon>Oscillospiraceae</taxon>
        <taxon>Zongyangia</taxon>
    </lineage>
</organism>
<reference evidence="3" key="1">
    <citation type="submission" date="2020-08" db="EMBL/GenBank/DDBJ databases">
        <title>Genome public.</title>
        <authorList>
            <person name="Liu C."/>
            <person name="Sun Q."/>
        </authorList>
    </citation>
    <scope>NUCLEOTIDE SEQUENCE</scope>
    <source>
        <strain evidence="3">NSJ-54</strain>
    </source>
</reference>
<comment type="caution">
    <text evidence="3">The sequence shown here is derived from an EMBL/GenBank/DDBJ whole genome shotgun (WGS) entry which is preliminary data.</text>
</comment>
<evidence type="ECO:0000313" key="3">
    <source>
        <dbReference type="EMBL" id="MBC8569604.1"/>
    </source>
</evidence>
<keyword evidence="2" id="KW-1133">Transmembrane helix</keyword>
<sequence>MDFKSTWQIIKAGAAKLFGKDTKVKVIVLIGIAGILMILLSECGSKTQKKPQTADIDSKQVMANYTETLEEKIDQIVSSIEGVGENKVMVTLASSEEYVYASETKDSRDRTEDVGSGESKKTQTKDVKESNLILVEDENGQKQALIQKQIEPKVKGVVVVCEGGDSIAVQQRVIDAVTVALDISASKVCVTKLGG</sequence>
<protein>
    <submittedName>
        <fullName evidence="3">Stage III sporulation protein AG</fullName>
    </submittedName>
</protein>
<dbReference type="EMBL" id="JACRTC010000001">
    <property type="protein sequence ID" value="MBC8569604.1"/>
    <property type="molecule type" value="Genomic_DNA"/>
</dbReference>
<accession>A0A926ECA2</accession>
<dbReference type="Proteomes" id="UP000660861">
    <property type="component" value="Unassembled WGS sequence"/>
</dbReference>
<keyword evidence="4" id="KW-1185">Reference proteome</keyword>